<feature type="transmembrane region" description="Helical" evidence="2">
    <location>
        <begin position="186"/>
        <end position="209"/>
    </location>
</feature>
<evidence type="ECO:0000313" key="5">
    <source>
        <dbReference type="Proteomes" id="UP000005207"/>
    </source>
</evidence>
<feature type="transmembrane region" description="Helical" evidence="2">
    <location>
        <begin position="221"/>
        <end position="239"/>
    </location>
</feature>
<dbReference type="InterPro" id="IPR000326">
    <property type="entry name" value="PAP2/HPO"/>
</dbReference>
<dbReference type="HOGENOM" id="CLU_072573_4_0_1"/>
<evidence type="ECO:0000313" key="4">
    <source>
        <dbReference type="Ensembl" id="ENSONIP00000000939.2"/>
    </source>
</evidence>
<dbReference type="PANTHER" id="PTHR14969">
    <property type="entry name" value="SPHINGOSINE-1-PHOSPHATE PHOSPHOHYDROLASE"/>
    <property type="match status" value="1"/>
</dbReference>
<keyword evidence="2" id="KW-1133">Transmembrane helix</keyword>
<keyword evidence="5" id="KW-1185">Reference proteome</keyword>
<dbReference type="AlphaFoldDB" id="I3IWE9"/>
<feature type="transmembrane region" description="Helical" evidence="2">
    <location>
        <begin position="277"/>
        <end position="300"/>
    </location>
</feature>
<dbReference type="SMART" id="SM00014">
    <property type="entry name" value="acidPPc"/>
    <property type="match status" value="1"/>
</dbReference>
<dbReference type="Pfam" id="PF01569">
    <property type="entry name" value="PAP2"/>
    <property type="match status" value="1"/>
</dbReference>
<reference evidence="5" key="1">
    <citation type="submission" date="2012-01" db="EMBL/GenBank/DDBJ databases">
        <title>The Genome Sequence of Oreochromis niloticus (Nile Tilapia).</title>
        <authorList>
            <consortium name="Broad Institute Genome Assembly Team"/>
            <consortium name="Broad Institute Sequencing Platform"/>
            <person name="Di Palma F."/>
            <person name="Johnson J."/>
            <person name="Lander E.S."/>
            <person name="Lindblad-Toh K."/>
        </authorList>
    </citation>
    <scope>NUCLEOTIDE SEQUENCE [LARGE SCALE GENOMIC DNA]</scope>
</reference>
<dbReference type="InterPro" id="IPR036938">
    <property type="entry name" value="PAP2/HPO_sf"/>
</dbReference>
<dbReference type="Ensembl" id="ENSONIT00000000938.2">
    <property type="protein sequence ID" value="ENSONIP00000000939.2"/>
    <property type="gene ID" value="ENSONIG00000000744.2"/>
</dbReference>
<accession>I3IWE9</accession>
<feature type="region of interest" description="Disordered" evidence="1">
    <location>
        <begin position="119"/>
        <end position="138"/>
    </location>
</feature>
<dbReference type="GO" id="GO:0005635">
    <property type="term" value="C:nuclear envelope"/>
    <property type="evidence" value="ECO:0007669"/>
    <property type="project" value="TreeGrafter"/>
</dbReference>
<feature type="domain" description="Phosphatidic acid phosphatase type 2/haloperoxidase" evidence="3">
    <location>
        <begin position="217"/>
        <end position="328"/>
    </location>
</feature>
<sequence>MVVFTLIKGVVSRGKPAKKLEQPGYVKSVEGRVCGHVQRVCGRERYTVAPPQVTTAQTLAPNLQDGSLHKRDILASFLHNGRRRSRVVHVFYSQWMELTADKMWIFLMESGLVLRGARESSESGPTADSGGAKDASRWPEQDCMQLNPSFKGIAISSLLAIDISLSKRLGVCVGARGSRAPLRPMITLLALTGHALPWICGTLICLWRSSTLAGQEVLLNLLLALILDLMTVAGMQKLVKRRGPWDFPPSFFDYIAMDMYSFPAAHASRAVMVSKFLLNHLVLAVPLRILLCLWAFLVGVSRVLLGKHHLSDVGCGFALGFLHFSLVESVWLDSATCQTLISIGTLGWTLV</sequence>
<dbReference type="SUPFAM" id="SSF48317">
    <property type="entry name" value="Acid phosphatase/Vanadium-dependent haloperoxidase"/>
    <property type="match status" value="1"/>
</dbReference>
<dbReference type="Proteomes" id="UP000005207">
    <property type="component" value="Linkage group LG12"/>
</dbReference>
<keyword evidence="2" id="KW-0812">Transmembrane</keyword>
<keyword evidence="2" id="KW-0472">Membrane</keyword>
<evidence type="ECO:0000256" key="1">
    <source>
        <dbReference type="SAM" id="MobiDB-lite"/>
    </source>
</evidence>
<gene>
    <name evidence="4" type="primary">LOC100708018</name>
</gene>
<dbReference type="PANTHER" id="PTHR14969:SF17">
    <property type="entry name" value="INACTIVE PHOSPHOLIPID PHOSPHATASE 7"/>
    <property type="match status" value="1"/>
</dbReference>
<evidence type="ECO:0000256" key="2">
    <source>
        <dbReference type="SAM" id="Phobius"/>
    </source>
</evidence>
<protein>
    <recommendedName>
        <fullName evidence="3">Phosphatidic acid phosphatase type 2/haloperoxidase domain-containing protein</fullName>
    </recommendedName>
</protein>
<evidence type="ECO:0000259" key="3">
    <source>
        <dbReference type="SMART" id="SM00014"/>
    </source>
</evidence>
<dbReference type="InParanoid" id="I3IWE9"/>
<dbReference type="eggNOG" id="KOG4268">
    <property type="taxonomic scope" value="Eukaryota"/>
</dbReference>
<reference evidence="4" key="3">
    <citation type="submission" date="2025-09" db="UniProtKB">
        <authorList>
            <consortium name="Ensembl"/>
        </authorList>
    </citation>
    <scope>IDENTIFICATION</scope>
</reference>
<dbReference type="GeneTree" id="ENSGT00940000157147"/>
<proteinExistence type="predicted"/>
<dbReference type="GO" id="GO:0042392">
    <property type="term" value="F:sphingosine-1-phosphate phosphatase activity"/>
    <property type="evidence" value="ECO:0007669"/>
    <property type="project" value="TreeGrafter"/>
</dbReference>
<dbReference type="CDD" id="cd03391">
    <property type="entry name" value="PAP2_containing_2_like"/>
    <property type="match status" value="1"/>
</dbReference>
<name>I3IWE9_ORENI</name>
<organism evidence="4 5">
    <name type="scientific">Oreochromis niloticus</name>
    <name type="common">Nile tilapia</name>
    <name type="synonym">Tilapia nilotica</name>
    <dbReference type="NCBI Taxonomy" id="8128"/>
    <lineage>
        <taxon>Eukaryota</taxon>
        <taxon>Metazoa</taxon>
        <taxon>Chordata</taxon>
        <taxon>Craniata</taxon>
        <taxon>Vertebrata</taxon>
        <taxon>Euteleostomi</taxon>
        <taxon>Actinopterygii</taxon>
        <taxon>Neopterygii</taxon>
        <taxon>Teleostei</taxon>
        <taxon>Neoteleostei</taxon>
        <taxon>Acanthomorphata</taxon>
        <taxon>Ovalentaria</taxon>
        <taxon>Cichlomorphae</taxon>
        <taxon>Cichliformes</taxon>
        <taxon>Cichlidae</taxon>
        <taxon>African cichlids</taxon>
        <taxon>Pseudocrenilabrinae</taxon>
        <taxon>Oreochromini</taxon>
        <taxon>Oreochromis</taxon>
    </lineage>
</organism>
<dbReference type="Gene3D" id="1.20.144.10">
    <property type="entry name" value="Phosphatidic acid phosphatase type 2/haloperoxidase"/>
    <property type="match status" value="1"/>
</dbReference>
<reference evidence="4" key="2">
    <citation type="submission" date="2025-08" db="UniProtKB">
        <authorList>
            <consortium name="Ensembl"/>
        </authorList>
    </citation>
    <scope>IDENTIFICATION</scope>
</reference>